<keyword evidence="2" id="KW-0268">Exocytosis</keyword>
<evidence type="ECO:0000256" key="6">
    <source>
        <dbReference type="ARBA" id="ARBA00023298"/>
    </source>
</evidence>
<dbReference type="GO" id="GO:0044231">
    <property type="term" value="C:host cell presynaptic membrane"/>
    <property type="evidence" value="ECO:0007669"/>
    <property type="project" value="UniProtKB-KW"/>
</dbReference>
<evidence type="ECO:0000256" key="3">
    <source>
        <dbReference type="ARBA" id="ARBA00022537"/>
    </source>
</evidence>
<evidence type="ECO:0000256" key="5">
    <source>
        <dbReference type="ARBA" id="ARBA00023028"/>
    </source>
</evidence>
<keyword evidence="5" id="KW-0638">Presynaptic neurotoxin</keyword>
<name>A0A087USP9_STEMI</name>
<evidence type="ECO:0000256" key="7">
    <source>
        <dbReference type="PROSITE-ProRule" id="PRU00023"/>
    </source>
</evidence>
<dbReference type="Proteomes" id="UP000054359">
    <property type="component" value="Unassembled WGS sequence"/>
</dbReference>
<dbReference type="Pfam" id="PF12796">
    <property type="entry name" value="Ank_2"/>
    <property type="match status" value="1"/>
</dbReference>
<evidence type="ECO:0000256" key="4">
    <source>
        <dbReference type="ARBA" id="ARBA00022699"/>
    </source>
</evidence>
<dbReference type="InterPro" id="IPR002110">
    <property type="entry name" value="Ankyrin_rpt"/>
</dbReference>
<dbReference type="GO" id="GO:0044218">
    <property type="term" value="C:other organism cell membrane"/>
    <property type="evidence" value="ECO:0007669"/>
    <property type="project" value="UniProtKB-KW"/>
</dbReference>
<evidence type="ECO:0000256" key="1">
    <source>
        <dbReference type="ARBA" id="ARBA00004175"/>
    </source>
</evidence>
<dbReference type="PANTHER" id="PTHR24172">
    <property type="entry name" value="ANK_REP_REGION DOMAIN-CONTAINING PROTEIN"/>
    <property type="match status" value="1"/>
</dbReference>
<evidence type="ECO:0000313" key="9">
    <source>
        <dbReference type="Proteomes" id="UP000054359"/>
    </source>
</evidence>
<dbReference type="OrthoDB" id="432281at2759"/>
<dbReference type="SUPFAM" id="SSF48403">
    <property type="entry name" value="Ankyrin repeat"/>
    <property type="match status" value="1"/>
</dbReference>
<accession>A0A087USP9</accession>
<protein>
    <submittedName>
        <fullName evidence="8">Tankyrase-1</fullName>
    </submittedName>
</protein>
<keyword evidence="6" id="KW-1053">Target membrane</keyword>
<feature type="repeat" description="ANK" evidence="7">
    <location>
        <begin position="122"/>
        <end position="155"/>
    </location>
</feature>
<keyword evidence="7" id="KW-0040">ANK repeat</keyword>
<dbReference type="AlphaFoldDB" id="A0A087USP9"/>
<reference evidence="8 9" key="1">
    <citation type="submission" date="2013-11" db="EMBL/GenBank/DDBJ databases">
        <title>Genome sequencing of Stegodyphus mimosarum.</title>
        <authorList>
            <person name="Bechsgaard J."/>
        </authorList>
    </citation>
    <scope>NUCLEOTIDE SEQUENCE [LARGE SCALE GENOMIC DNA]</scope>
</reference>
<dbReference type="SMART" id="SM00248">
    <property type="entry name" value="ANK"/>
    <property type="match status" value="2"/>
</dbReference>
<dbReference type="PROSITE" id="PS50297">
    <property type="entry name" value="ANK_REP_REGION"/>
    <property type="match status" value="2"/>
</dbReference>
<dbReference type="GO" id="GO:0006887">
    <property type="term" value="P:exocytosis"/>
    <property type="evidence" value="ECO:0007669"/>
    <property type="project" value="UniProtKB-KW"/>
</dbReference>
<keyword evidence="5" id="KW-0800">Toxin</keyword>
<comment type="subcellular location">
    <subcellularLocation>
        <location evidence="1">Target cell membrane</location>
    </subcellularLocation>
</comment>
<organism evidence="8 9">
    <name type="scientific">Stegodyphus mimosarum</name>
    <name type="common">African social velvet spider</name>
    <dbReference type="NCBI Taxonomy" id="407821"/>
    <lineage>
        <taxon>Eukaryota</taxon>
        <taxon>Metazoa</taxon>
        <taxon>Ecdysozoa</taxon>
        <taxon>Arthropoda</taxon>
        <taxon>Chelicerata</taxon>
        <taxon>Arachnida</taxon>
        <taxon>Araneae</taxon>
        <taxon>Araneomorphae</taxon>
        <taxon>Entelegynae</taxon>
        <taxon>Eresoidea</taxon>
        <taxon>Eresidae</taxon>
        <taxon>Stegodyphus</taxon>
    </lineage>
</organism>
<keyword evidence="3" id="KW-1052">Target cell membrane</keyword>
<dbReference type="PROSITE" id="PS50088">
    <property type="entry name" value="ANK_REPEAT"/>
    <property type="match status" value="2"/>
</dbReference>
<keyword evidence="4" id="KW-0528">Neurotoxin</keyword>
<gene>
    <name evidence="8" type="ORF">X975_25237</name>
</gene>
<evidence type="ECO:0000313" key="8">
    <source>
        <dbReference type="EMBL" id="KFM80388.1"/>
    </source>
</evidence>
<proteinExistence type="predicted"/>
<dbReference type="EMBL" id="KK121387">
    <property type="protein sequence ID" value="KFM80388.1"/>
    <property type="molecule type" value="Genomic_DNA"/>
</dbReference>
<evidence type="ECO:0000256" key="2">
    <source>
        <dbReference type="ARBA" id="ARBA00022483"/>
    </source>
</evidence>
<dbReference type="STRING" id="407821.A0A087USP9"/>
<dbReference type="Gene3D" id="1.25.40.20">
    <property type="entry name" value="Ankyrin repeat-containing domain"/>
    <property type="match status" value="1"/>
</dbReference>
<dbReference type="InterPro" id="IPR036770">
    <property type="entry name" value="Ankyrin_rpt-contain_sf"/>
</dbReference>
<feature type="repeat" description="ANK" evidence="7">
    <location>
        <begin position="88"/>
        <end position="111"/>
    </location>
</feature>
<dbReference type="PANTHER" id="PTHR24172:SF4">
    <property type="entry name" value="ANK_REP_REGION DOMAIN-CONTAINING PROTEIN"/>
    <property type="match status" value="1"/>
</dbReference>
<sequence>MTSISEETIALWLKLGALEKLEQAVLDGYGDQLCGKTSRIPQVNKFLKQVPLFQTKIREIHQAVSQGRLRDVQHLIDRKKLAFCRDHNGASPLHKAVIFGHKDVIEYLVKRYGGVIHIRDHQGRTALHYAAFLPDGGEIYQYLLALGADERAMDVYGRQPSYYLDGQNESTLRQLRDGST</sequence>
<keyword evidence="9" id="KW-1185">Reference proteome</keyword>
<keyword evidence="6" id="KW-0472">Membrane</keyword>
<feature type="non-terminal residue" evidence="8">
    <location>
        <position position="180"/>
    </location>
</feature>